<dbReference type="EMBL" id="VSWD01000011">
    <property type="protein sequence ID" value="KAK3087694.1"/>
    <property type="molecule type" value="Genomic_DNA"/>
</dbReference>
<dbReference type="GO" id="GO:0090266">
    <property type="term" value="P:regulation of mitotic cell cycle spindle assembly checkpoint"/>
    <property type="evidence" value="ECO:0007669"/>
    <property type="project" value="TreeGrafter"/>
</dbReference>
<reference evidence="6" key="1">
    <citation type="submission" date="2019-08" db="EMBL/GenBank/DDBJ databases">
        <title>The improved chromosome-level genome for the pearl oyster Pinctada fucata martensii using PacBio sequencing and Hi-C.</title>
        <authorList>
            <person name="Zheng Z."/>
        </authorList>
    </citation>
    <scope>NUCLEOTIDE SEQUENCE</scope>
    <source>
        <strain evidence="6">ZZ-2019</strain>
        <tissue evidence="6">Adductor muscle</tissue>
    </source>
</reference>
<feature type="coiled-coil region" evidence="3">
    <location>
        <begin position="238"/>
        <end position="307"/>
    </location>
</feature>
<keyword evidence="7" id="KW-1185">Reference proteome</keyword>
<evidence type="ECO:0000256" key="3">
    <source>
        <dbReference type="SAM" id="Coils"/>
    </source>
</evidence>
<dbReference type="GO" id="GO:0007059">
    <property type="term" value="P:chromosome segregation"/>
    <property type="evidence" value="ECO:0007669"/>
    <property type="project" value="TreeGrafter"/>
</dbReference>
<keyword evidence="3" id="KW-0175">Coiled coil</keyword>
<proteinExistence type="predicted"/>
<dbReference type="GO" id="GO:0043015">
    <property type="term" value="F:gamma-tubulin binding"/>
    <property type="evidence" value="ECO:0007669"/>
    <property type="project" value="TreeGrafter"/>
</dbReference>
<dbReference type="PANTHER" id="PTHR46930">
    <property type="entry name" value="CDK5 REGULATORY SUBUNIT-ASSOCIATED PROTEIN 2"/>
    <property type="match status" value="1"/>
</dbReference>
<gene>
    <name evidence="6" type="ORF">FSP39_009258</name>
</gene>
<feature type="domain" description="Centrosomin N-terminal motif 1" evidence="5">
    <location>
        <begin position="237"/>
        <end position="309"/>
    </location>
</feature>
<dbReference type="InterPro" id="IPR012943">
    <property type="entry name" value="Cnn_1N"/>
</dbReference>
<dbReference type="GO" id="GO:0008017">
    <property type="term" value="F:microtubule binding"/>
    <property type="evidence" value="ECO:0007669"/>
    <property type="project" value="TreeGrafter"/>
</dbReference>
<dbReference type="GO" id="GO:0001578">
    <property type="term" value="P:microtubule bundle formation"/>
    <property type="evidence" value="ECO:0007669"/>
    <property type="project" value="TreeGrafter"/>
</dbReference>
<dbReference type="GO" id="GO:0035371">
    <property type="term" value="C:microtubule plus-end"/>
    <property type="evidence" value="ECO:0007669"/>
    <property type="project" value="TreeGrafter"/>
</dbReference>
<sequence>MLHGRMLVCAWESGLEEVSDPAVKLIMKSVENQLKNILSLVISSRKGYKLRDGKLKYAMGSKRPNPYLRQSQMVSNESTESDLTWVMEGGQHVPSFKPHTELAESMAAREMSLSSHREASLASHPGSSAPISLFDLLYSMQLYRSSISSHSVYAPAVERIIHKLCHPGHEEINQDVIHQQEISIKQTLSNSNSGSANPDLLPEVTLGQGAHMEYPDGSVPMVAKTNNGRMSPVRARTVKEYDLQISELKKENFNLKLRIYFLEERMQQKFGDGEDVFKTNIELKVEVETLKRELSDKQDLLKKASTAMECISSGKEAEIQQLRQQLEKDTSAARSSVQEQLESALNDKDSLEKERDSLLDDLDGVKKALDDANKDLGKLNDEIGKLKDLISEIERDRDIQIQGMKKELAANQEENSRLCRTNADMNKRLEELSEENRRLQEEGEEQGRQREKTDRHVQDEAEEQKKKLGDLEEKLLKLHVTIETKDDILGKLEALLKERDSERKKLSEKVKDLEEDVQQLEDRKLVRDRTIKGLHDVVRDRENKIDALKKQLKSKEDELNKQKKDTQTLTLKKSSELEKKLEEMAYLDDKVSCMEVQLKERQKDIEVKYHLFPSLNLIYS</sequence>
<evidence type="ECO:0000256" key="1">
    <source>
        <dbReference type="ARBA" id="ARBA00004496"/>
    </source>
</evidence>
<dbReference type="Gene3D" id="1.10.287.1490">
    <property type="match status" value="1"/>
</dbReference>
<evidence type="ECO:0000313" key="6">
    <source>
        <dbReference type="EMBL" id="KAK3087694.1"/>
    </source>
</evidence>
<evidence type="ECO:0000256" key="2">
    <source>
        <dbReference type="ARBA" id="ARBA00022490"/>
    </source>
</evidence>
<dbReference type="GO" id="GO:0000132">
    <property type="term" value="P:establishment of mitotic spindle orientation"/>
    <property type="evidence" value="ECO:0007669"/>
    <property type="project" value="TreeGrafter"/>
</dbReference>
<keyword evidence="2" id="KW-0963">Cytoplasm</keyword>
<dbReference type="PANTHER" id="PTHR46930:SF1">
    <property type="entry name" value="CDK5 REGULATORY SUBUNIT-ASSOCIATED PROTEIN 2"/>
    <property type="match status" value="1"/>
</dbReference>
<feature type="region of interest" description="Disordered" evidence="4">
    <location>
        <begin position="433"/>
        <end position="465"/>
    </location>
</feature>
<evidence type="ECO:0000256" key="4">
    <source>
        <dbReference type="SAM" id="MobiDB-lite"/>
    </source>
</evidence>
<evidence type="ECO:0000313" key="7">
    <source>
        <dbReference type="Proteomes" id="UP001186944"/>
    </source>
</evidence>
<name>A0AA88XKX3_PINIB</name>
<dbReference type="InterPro" id="IPR042791">
    <property type="entry name" value="CDK5RAP2"/>
</dbReference>
<dbReference type="CDD" id="cd22934">
    <property type="entry name" value="HFD_TADA1"/>
    <property type="match status" value="1"/>
</dbReference>
<organism evidence="6 7">
    <name type="scientific">Pinctada imbricata</name>
    <name type="common">Atlantic pearl-oyster</name>
    <name type="synonym">Pinctada martensii</name>
    <dbReference type="NCBI Taxonomy" id="66713"/>
    <lineage>
        <taxon>Eukaryota</taxon>
        <taxon>Metazoa</taxon>
        <taxon>Spiralia</taxon>
        <taxon>Lophotrochozoa</taxon>
        <taxon>Mollusca</taxon>
        <taxon>Bivalvia</taxon>
        <taxon>Autobranchia</taxon>
        <taxon>Pteriomorphia</taxon>
        <taxon>Pterioida</taxon>
        <taxon>Pterioidea</taxon>
        <taxon>Pteriidae</taxon>
        <taxon>Pinctada</taxon>
    </lineage>
</organism>
<dbReference type="GO" id="GO:0097431">
    <property type="term" value="C:mitotic spindle pole"/>
    <property type="evidence" value="ECO:0007669"/>
    <property type="project" value="TreeGrafter"/>
</dbReference>
<evidence type="ECO:0000259" key="5">
    <source>
        <dbReference type="Pfam" id="PF07989"/>
    </source>
</evidence>
<protein>
    <recommendedName>
        <fullName evidence="5">Centrosomin N-terminal motif 1 domain-containing protein</fullName>
    </recommendedName>
</protein>
<dbReference type="Pfam" id="PF07989">
    <property type="entry name" value="Cnn_1N"/>
    <property type="match status" value="1"/>
</dbReference>
<dbReference type="GO" id="GO:0046600">
    <property type="term" value="P:negative regulation of centriole replication"/>
    <property type="evidence" value="ECO:0007669"/>
    <property type="project" value="TreeGrafter"/>
</dbReference>
<dbReference type="GO" id="GO:0000242">
    <property type="term" value="C:pericentriolar material"/>
    <property type="evidence" value="ECO:0007669"/>
    <property type="project" value="TreeGrafter"/>
</dbReference>
<comment type="subcellular location">
    <subcellularLocation>
        <location evidence="1">Cytoplasm</location>
    </subcellularLocation>
</comment>
<dbReference type="AlphaFoldDB" id="A0AA88XKX3"/>
<comment type="caution">
    <text evidence="6">The sequence shown here is derived from an EMBL/GenBank/DDBJ whole genome shotgun (WGS) entry which is preliminary data.</text>
</comment>
<dbReference type="GO" id="GO:0007099">
    <property type="term" value="P:centriole replication"/>
    <property type="evidence" value="ECO:0007669"/>
    <property type="project" value="TreeGrafter"/>
</dbReference>
<dbReference type="Proteomes" id="UP001186944">
    <property type="component" value="Unassembled WGS sequence"/>
</dbReference>
<accession>A0AA88XKX3</accession>
<dbReference type="GO" id="GO:0005737">
    <property type="term" value="C:cytoplasm"/>
    <property type="evidence" value="ECO:0007669"/>
    <property type="project" value="UniProtKB-SubCell"/>
</dbReference>